<keyword evidence="4" id="KW-0269">Exonuclease</keyword>
<dbReference type="GO" id="GO:0005634">
    <property type="term" value="C:nucleus"/>
    <property type="evidence" value="ECO:0007669"/>
    <property type="project" value="TreeGrafter"/>
</dbReference>
<evidence type="ECO:0000313" key="5">
    <source>
        <dbReference type="Proteomes" id="UP000236291"/>
    </source>
</evidence>
<dbReference type="STRING" id="57577.A0A2K3LJL0"/>
<dbReference type="SUPFAM" id="SSF53098">
    <property type="entry name" value="Ribonuclease H-like"/>
    <property type="match status" value="1"/>
</dbReference>
<dbReference type="GO" id="GO:0005737">
    <property type="term" value="C:cytoplasm"/>
    <property type="evidence" value="ECO:0007669"/>
    <property type="project" value="TreeGrafter"/>
</dbReference>
<dbReference type="AlphaFoldDB" id="A0A2K3LJL0"/>
<evidence type="ECO:0000256" key="1">
    <source>
        <dbReference type="ARBA" id="ARBA00022722"/>
    </source>
</evidence>
<keyword evidence="1" id="KW-0540">Nuclease</keyword>
<dbReference type="InterPro" id="IPR051132">
    <property type="entry name" value="3-5_Exonuclease_domain"/>
</dbReference>
<dbReference type="GO" id="GO:0006139">
    <property type="term" value="P:nucleobase-containing compound metabolic process"/>
    <property type="evidence" value="ECO:0007669"/>
    <property type="project" value="InterPro"/>
</dbReference>
<accession>A0A2K3LJL0</accession>
<proteinExistence type="predicted"/>
<dbReference type="PANTHER" id="PTHR13620:SF105">
    <property type="entry name" value="OS01G0737700 PROTEIN"/>
    <property type="match status" value="1"/>
</dbReference>
<evidence type="ECO:0000259" key="3">
    <source>
        <dbReference type="Pfam" id="PF01612"/>
    </source>
</evidence>
<evidence type="ECO:0000256" key="2">
    <source>
        <dbReference type="ARBA" id="ARBA00022801"/>
    </source>
</evidence>
<dbReference type="PANTHER" id="PTHR13620">
    <property type="entry name" value="3-5 EXONUCLEASE"/>
    <property type="match status" value="1"/>
</dbReference>
<dbReference type="CDD" id="cd06141">
    <property type="entry name" value="WRN_exo"/>
    <property type="match status" value="1"/>
</dbReference>
<dbReference type="Pfam" id="PF01612">
    <property type="entry name" value="DNA_pol_A_exo1"/>
    <property type="match status" value="1"/>
</dbReference>
<evidence type="ECO:0000313" key="4">
    <source>
        <dbReference type="EMBL" id="PNX78734.1"/>
    </source>
</evidence>
<comment type="caution">
    <text evidence="4">The sequence shown here is derived from an EMBL/GenBank/DDBJ whole genome shotgun (WGS) entry which is preliminary data.</text>
</comment>
<organism evidence="4 5">
    <name type="scientific">Trifolium pratense</name>
    <name type="common">Red clover</name>
    <dbReference type="NCBI Taxonomy" id="57577"/>
    <lineage>
        <taxon>Eukaryota</taxon>
        <taxon>Viridiplantae</taxon>
        <taxon>Streptophyta</taxon>
        <taxon>Embryophyta</taxon>
        <taxon>Tracheophyta</taxon>
        <taxon>Spermatophyta</taxon>
        <taxon>Magnoliopsida</taxon>
        <taxon>eudicotyledons</taxon>
        <taxon>Gunneridae</taxon>
        <taxon>Pentapetalae</taxon>
        <taxon>rosids</taxon>
        <taxon>fabids</taxon>
        <taxon>Fabales</taxon>
        <taxon>Fabaceae</taxon>
        <taxon>Papilionoideae</taxon>
        <taxon>50 kb inversion clade</taxon>
        <taxon>NPAAA clade</taxon>
        <taxon>Hologalegina</taxon>
        <taxon>IRL clade</taxon>
        <taxon>Trifolieae</taxon>
        <taxon>Trifolium</taxon>
    </lineage>
</organism>
<feature type="domain" description="3'-5' exonuclease" evidence="3">
    <location>
        <begin position="107"/>
        <end position="221"/>
    </location>
</feature>
<dbReference type="Gene3D" id="3.30.420.10">
    <property type="entry name" value="Ribonuclease H-like superfamily/Ribonuclease H"/>
    <property type="match status" value="1"/>
</dbReference>
<gene>
    <name evidence="4" type="ORF">L195_g034712</name>
</gene>
<reference evidence="4 5" key="2">
    <citation type="journal article" date="2017" name="Front. Plant Sci.">
        <title>Gene Classification and Mining of Molecular Markers Useful in Red Clover (Trifolium pratense) Breeding.</title>
        <authorList>
            <person name="Istvanek J."/>
            <person name="Dluhosova J."/>
            <person name="Dluhos P."/>
            <person name="Patkova L."/>
            <person name="Nedelnik J."/>
            <person name="Repkova J."/>
        </authorList>
    </citation>
    <scope>NUCLEOTIDE SEQUENCE [LARGE SCALE GENOMIC DNA]</scope>
    <source>
        <strain evidence="5">cv. Tatra</strain>
        <tissue evidence="4">Young leaves</tissue>
    </source>
</reference>
<dbReference type="InterPro" id="IPR012337">
    <property type="entry name" value="RNaseH-like_sf"/>
</dbReference>
<keyword evidence="2" id="KW-0378">Hydrolase</keyword>
<dbReference type="EMBL" id="ASHM01034624">
    <property type="protein sequence ID" value="PNX78734.1"/>
    <property type="molecule type" value="Genomic_DNA"/>
</dbReference>
<reference evidence="4 5" key="1">
    <citation type="journal article" date="2014" name="Am. J. Bot.">
        <title>Genome assembly and annotation for red clover (Trifolium pratense; Fabaceae).</title>
        <authorList>
            <person name="Istvanek J."/>
            <person name="Jaros M."/>
            <person name="Krenek A."/>
            <person name="Repkova J."/>
        </authorList>
    </citation>
    <scope>NUCLEOTIDE SEQUENCE [LARGE SCALE GENOMIC DNA]</scope>
    <source>
        <strain evidence="5">cv. Tatra</strain>
        <tissue evidence="4">Young leaves</tissue>
    </source>
</reference>
<protein>
    <submittedName>
        <fullName evidence="4">Werner syndrome-like exonuclease-like protein</fullName>
    </submittedName>
</protein>
<dbReference type="InterPro" id="IPR036397">
    <property type="entry name" value="RNaseH_sf"/>
</dbReference>
<sequence length="226" mass="25525">MTLFLADPNAPPINMRTNPPTPYLINLFELNLGLDTHKLYNITFDSNHTVQTLVTFSPDHVDCWFVDTRLLTVSFPVIGLHIEWGPNKPATIHLCINNICLVYQVIQAPYVCPSLSIYLANPNIRFVGVGIKAGIEKLRSDYGLRVANFVDLRSLAAEKLHDREILRSTGFKMLAERVLGKVVEKPLSVVMSRWDIPWLSDDQVKSATLDAYAAFEIGRRLYTNLV</sequence>
<name>A0A2K3LJL0_TRIPR</name>
<dbReference type="Proteomes" id="UP000236291">
    <property type="component" value="Unassembled WGS sequence"/>
</dbReference>
<dbReference type="GO" id="GO:0003676">
    <property type="term" value="F:nucleic acid binding"/>
    <property type="evidence" value="ECO:0007669"/>
    <property type="project" value="InterPro"/>
</dbReference>
<dbReference type="GO" id="GO:0008408">
    <property type="term" value="F:3'-5' exonuclease activity"/>
    <property type="evidence" value="ECO:0007669"/>
    <property type="project" value="InterPro"/>
</dbReference>
<dbReference type="InterPro" id="IPR002562">
    <property type="entry name" value="3'-5'_exonuclease_dom"/>
</dbReference>